<feature type="compositionally biased region" description="Low complexity" evidence="3">
    <location>
        <begin position="675"/>
        <end position="692"/>
    </location>
</feature>
<dbReference type="InterPro" id="IPR009045">
    <property type="entry name" value="Zn_M74/Hedgehog-like"/>
</dbReference>
<dbReference type="AlphaFoldDB" id="A0AAU1ZPQ3"/>
<dbReference type="InterPro" id="IPR013320">
    <property type="entry name" value="ConA-like_dom_sf"/>
</dbReference>
<protein>
    <submittedName>
        <fullName evidence="5">LamG domain-containing protein</fullName>
    </submittedName>
</protein>
<evidence type="ECO:0000259" key="4">
    <source>
        <dbReference type="SMART" id="SM00560"/>
    </source>
</evidence>
<proteinExistence type="predicted"/>
<dbReference type="InterPro" id="IPR006558">
    <property type="entry name" value="LamG-like"/>
</dbReference>
<keyword evidence="2" id="KW-1015">Disulfide bond</keyword>
<dbReference type="SUPFAM" id="SSF49899">
    <property type="entry name" value="Concanavalin A-like lectins/glucanases"/>
    <property type="match status" value="1"/>
</dbReference>
<dbReference type="Gene3D" id="3.30.1380.10">
    <property type="match status" value="2"/>
</dbReference>
<dbReference type="Gene3D" id="2.60.120.200">
    <property type="match status" value="1"/>
</dbReference>
<dbReference type="Pfam" id="PF13385">
    <property type="entry name" value="Laminin_G_3"/>
    <property type="match status" value="1"/>
</dbReference>
<evidence type="ECO:0000256" key="3">
    <source>
        <dbReference type="SAM" id="MobiDB-lite"/>
    </source>
</evidence>
<organism evidence="5">
    <name type="scientific">Streptomyces sp. NBC_00093</name>
    <dbReference type="NCBI Taxonomy" id="2975649"/>
    <lineage>
        <taxon>Bacteria</taxon>
        <taxon>Bacillati</taxon>
        <taxon>Actinomycetota</taxon>
        <taxon>Actinomycetes</taxon>
        <taxon>Kitasatosporales</taxon>
        <taxon>Streptomycetaceae</taxon>
        <taxon>Streptomyces</taxon>
    </lineage>
</organism>
<gene>
    <name evidence="5" type="ORF">OHA22_01435</name>
</gene>
<sequence>MTAPGLAAVRMSRRLTTPFARGADSLELRLLPGADASAAEVASYDFTEHQSRFDRPPEPSHVLATARDLAADTTVTVTYTRPGGPPETVRAVFPAGSVAGASVALAIPVDARIRVTGLWMAPAPADERPDLAWRLTALLGNTAKVLWVLGGERDQLRGQLARTVAQRQLPTATGRSLDLIGADLGVPRFPPLPYGFDAGTVALYHLDDAPGSTVALDVTGQYPGRAGHPGSPAASVQRGAAGRYGAAFGFRAPDAVVDVTTDSAFDIAANGSATVECFVRPDADSRDGQVLSRHSDPGGTGAGWLLSVGEFDRGVARNPRLLVSDGTTPPVTLFADLSLPTDAFTHLAGVLDRTAGELRLYVDGVPRAMAPLGRLGAVANTAPLRIGPDGSRFRGVIDEVRISAVARTDFAPVLGEADEHYRRRLRLFRRWALPTPANLASMLNELVGTIGGLRDPLVVQDTNATLVRGTRPVRIRPVALRPGERIDAAGRREVNEADTVGTAEQEEQFDPVFLLRYDRPDVDFTAPPPGEISADPHLVQVGVADTLDRLRTLASAEPGPPGRLRISAAFDPGADDLRATGRAVLLGHGTITQGRLAALAHRAGFDFVHFRPDEKGDGASVYAARAPGDHFAVDLTPAPAGPTDLDVGRTATLSLRPAPPADSVLRWLTVPAGPGRATLTTTGPLGRPTSTTDVRATAPGGLIVKAEVTRGRHTVSASRPLRIGVPDLPDGGTIAADGTLGAPAEVVGDPDEFFDREFLVRHDDPRVDYGDTDDNRLMQPAVGRTLDELLAELDRRSAEGRLIVDSAYQPAGDEFGAHGRTLVLRHTTVPPGALAALAHAVGFGHVERADATVVVRQAPGELVVVHGPDGGPVIEVDEGESVGVSVRPVLVSDASGGAGQVRLGWATGTFDTAHATLGNPKQTATVLRGDSAGEAWVQAGYLLGDLPAPYTFRVGLRPELDNPDTVISKDQYDLILNILNALHPVGIEVNTQLIRDHTVEVRGNLAEVNPDFTFPKFRIRSVLPPLRRDNTRG</sequence>
<evidence type="ECO:0000313" key="5">
    <source>
        <dbReference type="EMBL" id="WTT14265.1"/>
    </source>
</evidence>
<keyword evidence="1" id="KW-0732">Signal</keyword>
<dbReference type="SMART" id="SM00560">
    <property type="entry name" value="LamGL"/>
    <property type="match status" value="1"/>
</dbReference>
<feature type="domain" description="LamG-like jellyroll fold" evidence="4">
    <location>
        <begin position="271"/>
        <end position="410"/>
    </location>
</feature>
<dbReference type="EMBL" id="CP108222">
    <property type="protein sequence ID" value="WTT14265.1"/>
    <property type="molecule type" value="Genomic_DNA"/>
</dbReference>
<evidence type="ECO:0000256" key="2">
    <source>
        <dbReference type="ARBA" id="ARBA00023157"/>
    </source>
</evidence>
<accession>A0AAU1ZPQ3</accession>
<feature type="region of interest" description="Disordered" evidence="3">
    <location>
        <begin position="675"/>
        <end position="695"/>
    </location>
</feature>
<name>A0AAU1ZPQ3_9ACTN</name>
<reference evidence="5" key="1">
    <citation type="submission" date="2022-10" db="EMBL/GenBank/DDBJ databases">
        <title>The complete genomes of actinobacterial strains from the NBC collection.</title>
        <authorList>
            <person name="Joergensen T.S."/>
            <person name="Alvarez Arevalo M."/>
            <person name="Sterndorff E.B."/>
            <person name="Faurdal D."/>
            <person name="Vuksanovic O."/>
            <person name="Mourched A.-S."/>
            <person name="Charusanti P."/>
            <person name="Shaw S."/>
            <person name="Blin K."/>
            <person name="Weber T."/>
        </authorList>
    </citation>
    <scope>NUCLEOTIDE SEQUENCE</scope>
    <source>
        <strain evidence="5">NBC_00093</strain>
    </source>
</reference>
<evidence type="ECO:0000256" key="1">
    <source>
        <dbReference type="ARBA" id="ARBA00022729"/>
    </source>
</evidence>